<evidence type="ECO:0000256" key="11">
    <source>
        <dbReference type="RuleBase" id="RU000488"/>
    </source>
</evidence>
<comment type="similarity">
    <text evidence="2 11">Belongs to the mitochondrial carrier (TC 2.A.29) family.</text>
</comment>
<dbReference type="InterPro" id="IPR018108">
    <property type="entry name" value="MCP_transmembrane"/>
</dbReference>
<keyword evidence="9 10" id="KW-0472">Membrane</keyword>
<reference evidence="12" key="1">
    <citation type="submission" date="2023-07" db="EMBL/GenBank/DDBJ databases">
        <title>Chromosome-level genome assembly of Artemia franciscana.</title>
        <authorList>
            <person name="Jo E."/>
        </authorList>
    </citation>
    <scope>NUCLEOTIDE SEQUENCE</scope>
    <source>
        <tissue evidence="12">Whole body</tissue>
    </source>
</reference>
<evidence type="ECO:0000256" key="10">
    <source>
        <dbReference type="PROSITE-ProRule" id="PRU00282"/>
    </source>
</evidence>
<dbReference type="PANTHER" id="PTHR45618">
    <property type="entry name" value="MITOCHONDRIAL DICARBOXYLATE CARRIER-RELATED"/>
    <property type="match status" value="1"/>
</dbReference>
<name>A0AA88I1U0_ARTSF</name>
<accession>A0AA88I1U0</accession>
<dbReference type="GO" id="GO:0005743">
    <property type="term" value="C:mitochondrial inner membrane"/>
    <property type="evidence" value="ECO:0007669"/>
    <property type="project" value="UniProtKB-SubCell"/>
</dbReference>
<gene>
    <name evidence="12" type="ORF">QYM36_005075</name>
</gene>
<dbReference type="Pfam" id="PF00153">
    <property type="entry name" value="Mito_carr"/>
    <property type="match status" value="3"/>
</dbReference>
<dbReference type="EMBL" id="JAVRJZ010000008">
    <property type="protein sequence ID" value="KAK2719463.1"/>
    <property type="molecule type" value="Genomic_DNA"/>
</dbReference>
<proteinExistence type="inferred from homology"/>
<keyword evidence="6" id="KW-0999">Mitochondrion inner membrane</keyword>
<dbReference type="InterPro" id="IPR050391">
    <property type="entry name" value="Mito_Metabolite_Transporter"/>
</dbReference>
<evidence type="ECO:0000256" key="5">
    <source>
        <dbReference type="ARBA" id="ARBA00022737"/>
    </source>
</evidence>
<feature type="repeat" description="Solcar" evidence="10">
    <location>
        <begin position="48"/>
        <end position="137"/>
    </location>
</feature>
<dbReference type="PROSITE" id="PS50920">
    <property type="entry name" value="SOLCAR"/>
    <property type="match status" value="3"/>
</dbReference>
<dbReference type="InterPro" id="IPR002067">
    <property type="entry name" value="MCP"/>
</dbReference>
<evidence type="ECO:0000256" key="1">
    <source>
        <dbReference type="ARBA" id="ARBA00004448"/>
    </source>
</evidence>
<keyword evidence="8" id="KW-0496">Mitochondrion</keyword>
<evidence type="ECO:0000313" key="13">
    <source>
        <dbReference type="Proteomes" id="UP001187531"/>
    </source>
</evidence>
<evidence type="ECO:0000256" key="8">
    <source>
        <dbReference type="ARBA" id="ARBA00023128"/>
    </source>
</evidence>
<keyword evidence="3 11" id="KW-0813">Transport</keyword>
<dbReference type="AlphaFoldDB" id="A0AA88I1U0"/>
<dbReference type="SUPFAM" id="SSF103506">
    <property type="entry name" value="Mitochondrial carrier"/>
    <property type="match status" value="1"/>
</dbReference>
<evidence type="ECO:0000256" key="2">
    <source>
        <dbReference type="ARBA" id="ARBA00006375"/>
    </source>
</evidence>
<dbReference type="PRINTS" id="PR00784">
    <property type="entry name" value="MTUNCOUPLING"/>
</dbReference>
<evidence type="ECO:0000256" key="4">
    <source>
        <dbReference type="ARBA" id="ARBA00022692"/>
    </source>
</evidence>
<dbReference type="InterPro" id="IPR023395">
    <property type="entry name" value="MCP_dom_sf"/>
</dbReference>
<sequence length="334" mass="37075">MFYEESFQTSTVSTPDLGLQRPRLQTPQVVQQVEVLENKKNALKHDWRPFVFGGLASCIAECGTFPLDTTKTRLQIQGQRSDARFAELRYRGMFHALFKISGEEGVRALYSGLGSAVLRQSTYGTIKFGIYYSLKDLIFPGAVDENLIANICCGILAGSVSSAIANPTDVLKVRMQACSRSHKHISLIECFSRIYREEGVRGLWKGVCPTAQRAAVITGVELPVYDGTKRYLINHGLTADTTTNHLISGAISSLAGAVASTPIDVIRVRLMNQKLKLNATTRIVLYKGSVDCLLRTVKTEGFRALYKGFVPTFLRMGPWNLIFFVTYEQLKKSS</sequence>
<keyword evidence="4 10" id="KW-0812">Transmembrane</keyword>
<keyword evidence="7" id="KW-1133">Transmembrane helix</keyword>
<dbReference type="FunFam" id="1.50.40.10:FF:000006">
    <property type="entry name" value="brain mitochondrial carrier protein 1 isoform X1"/>
    <property type="match status" value="1"/>
</dbReference>
<dbReference type="GO" id="GO:0055085">
    <property type="term" value="P:transmembrane transport"/>
    <property type="evidence" value="ECO:0007669"/>
    <property type="project" value="InterPro"/>
</dbReference>
<comment type="subcellular location">
    <subcellularLocation>
        <location evidence="1">Mitochondrion inner membrane</location>
        <topology evidence="1">Multi-pass membrane protein</topology>
    </subcellularLocation>
</comment>
<evidence type="ECO:0000256" key="6">
    <source>
        <dbReference type="ARBA" id="ARBA00022792"/>
    </source>
</evidence>
<dbReference type="Proteomes" id="UP001187531">
    <property type="component" value="Unassembled WGS sequence"/>
</dbReference>
<dbReference type="EMBL" id="JAVRJZ010000008">
    <property type="protein sequence ID" value="KAK2719462.1"/>
    <property type="molecule type" value="Genomic_DNA"/>
</dbReference>
<protein>
    <submittedName>
        <fullName evidence="12">Uncharacterized protein</fullName>
    </submittedName>
</protein>
<evidence type="ECO:0000313" key="12">
    <source>
        <dbReference type="EMBL" id="KAK2719463.1"/>
    </source>
</evidence>
<keyword evidence="13" id="KW-1185">Reference proteome</keyword>
<keyword evidence="5" id="KW-0677">Repeat</keyword>
<dbReference type="Gene3D" id="1.50.40.10">
    <property type="entry name" value="Mitochondrial carrier domain"/>
    <property type="match status" value="1"/>
</dbReference>
<evidence type="ECO:0000256" key="3">
    <source>
        <dbReference type="ARBA" id="ARBA00022448"/>
    </source>
</evidence>
<comment type="caution">
    <text evidence="12">The sequence shown here is derived from an EMBL/GenBank/DDBJ whole genome shotgun (WGS) entry which is preliminary data.</text>
</comment>
<feature type="repeat" description="Solcar" evidence="10">
    <location>
        <begin position="240"/>
        <end position="333"/>
    </location>
</feature>
<feature type="repeat" description="Solcar" evidence="10">
    <location>
        <begin position="145"/>
        <end position="231"/>
    </location>
</feature>
<organism evidence="12 13">
    <name type="scientific">Artemia franciscana</name>
    <name type="common">Brine shrimp</name>
    <name type="synonym">Artemia sanfranciscana</name>
    <dbReference type="NCBI Taxonomy" id="6661"/>
    <lineage>
        <taxon>Eukaryota</taxon>
        <taxon>Metazoa</taxon>
        <taxon>Ecdysozoa</taxon>
        <taxon>Arthropoda</taxon>
        <taxon>Crustacea</taxon>
        <taxon>Branchiopoda</taxon>
        <taxon>Anostraca</taxon>
        <taxon>Artemiidae</taxon>
        <taxon>Artemia</taxon>
    </lineage>
</organism>
<evidence type="ECO:0000256" key="7">
    <source>
        <dbReference type="ARBA" id="ARBA00022989"/>
    </source>
</evidence>
<evidence type="ECO:0000256" key="9">
    <source>
        <dbReference type="ARBA" id="ARBA00023136"/>
    </source>
</evidence>